<dbReference type="InterPro" id="IPR005534">
    <property type="entry name" value="Curli_assmbl/transp-comp_CsgG"/>
</dbReference>
<gene>
    <name evidence="2" type="ORF">C0186_05505</name>
</gene>
<protein>
    <submittedName>
        <fullName evidence="2">Uncharacterized protein</fullName>
    </submittedName>
</protein>
<comment type="caution">
    <text evidence="2">The sequence shown here is derived from an EMBL/GenBank/DDBJ whole genome shotgun (WGS) entry which is preliminary data.</text>
</comment>
<reference evidence="2 3" key="1">
    <citation type="submission" date="2018-01" db="EMBL/GenBank/DDBJ databases">
        <title>Metagenomic assembled genomes from two thermal pools in the Uzon Caldera, Kamchatka, Russia.</title>
        <authorList>
            <person name="Wilkins L."/>
            <person name="Ettinger C."/>
        </authorList>
    </citation>
    <scope>NUCLEOTIDE SEQUENCE [LARGE SCALE GENOMIC DNA]</scope>
    <source>
        <strain evidence="2">ZAV-04</strain>
    </source>
</reference>
<organism evidence="2 3">
    <name type="scientific">Thermodesulfovibrio aggregans</name>
    <dbReference type="NCBI Taxonomy" id="86166"/>
    <lineage>
        <taxon>Bacteria</taxon>
        <taxon>Pseudomonadati</taxon>
        <taxon>Nitrospirota</taxon>
        <taxon>Thermodesulfovibrionia</taxon>
        <taxon>Thermodesulfovibrionales</taxon>
        <taxon>Thermodesulfovibrionaceae</taxon>
        <taxon>Thermodesulfovibrio</taxon>
    </lineage>
</organism>
<feature type="transmembrane region" description="Helical" evidence="1">
    <location>
        <begin position="6"/>
        <end position="22"/>
    </location>
</feature>
<dbReference type="AlphaFoldDB" id="A0A2J6WII1"/>
<evidence type="ECO:0000256" key="1">
    <source>
        <dbReference type="SAM" id="Phobius"/>
    </source>
</evidence>
<sequence>MQQKTLYSVILSILMVAIWGCVPPKVSLMEYTMLDIDNKKVTHFMPDYAIQKRKPKIAILPPSDNTQFRGCELYSSAQEYLTQAFANTGSVELVERSQLKVLMEELKFRAGVSGDIDLQKFAKIAEKVDFVLVGSISKAYINARFTPASSWTDKKGKTHYNPASCNEEAEIGLTLRLIQFPEGRIQKAFSMNGRAKNYRGQDNYCRVEDPCGLLNKAIEKAINNSRSEIFDVFSVYGYIYKTMTNRKNPKERIAFITLGRSDGLKEGSIVEIVEFVKERDPVKNIDIITPRIVGECTVSETDLQSDRSICIIAEDYVDKVLTGHAIKTSAPKGFWQKLR</sequence>
<evidence type="ECO:0000313" key="3">
    <source>
        <dbReference type="Proteomes" id="UP000242288"/>
    </source>
</evidence>
<dbReference type="Pfam" id="PF03783">
    <property type="entry name" value="CsgG"/>
    <property type="match status" value="1"/>
</dbReference>
<proteinExistence type="predicted"/>
<dbReference type="Gene3D" id="3.40.50.10610">
    <property type="entry name" value="ABC-type transport auxiliary lipoprotein component"/>
    <property type="match status" value="1"/>
</dbReference>
<keyword evidence="1" id="KW-1133">Transmembrane helix</keyword>
<name>A0A2J6WII1_9BACT</name>
<keyword evidence="1" id="KW-0472">Membrane</keyword>
<keyword evidence="1" id="KW-0812">Transmembrane</keyword>
<dbReference type="Proteomes" id="UP000242288">
    <property type="component" value="Unassembled WGS sequence"/>
</dbReference>
<dbReference type="EMBL" id="PNIO01000046">
    <property type="protein sequence ID" value="PMP70170.1"/>
    <property type="molecule type" value="Genomic_DNA"/>
</dbReference>
<dbReference type="GO" id="GO:0030288">
    <property type="term" value="C:outer membrane-bounded periplasmic space"/>
    <property type="evidence" value="ECO:0007669"/>
    <property type="project" value="InterPro"/>
</dbReference>
<accession>A0A2J6WII1</accession>
<evidence type="ECO:0000313" key="2">
    <source>
        <dbReference type="EMBL" id="PMP70170.1"/>
    </source>
</evidence>